<dbReference type="InterPro" id="IPR029058">
    <property type="entry name" value="AB_hydrolase_fold"/>
</dbReference>
<evidence type="ECO:0000259" key="1">
    <source>
        <dbReference type="Pfam" id="PF12697"/>
    </source>
</evidence>
<dbReference type="Gene3D" id="3.40.50.1820">
    <property type="entry name" value="alpha/beta hydrolase"/>
    <property type="match status" value="1"/>
</dbReference>
<comment type="caution">
    <text evidence="2">The sequence shown here is derived from an EMBL/GenBank/DDBJ whole genome shotgun (WGS) entry which is preliminary data.</text>
</comment>
<feature type="domain" description="AB hydrolase-1" evidence="1">
    <location>
        <begin position="52"/>
        <end position="281"/>
    </location>
</feature>
<dbReference type="Proteomes" id="UP000602087">
    <property type="component" value="Unassembled WGS sequence"/>
</dbReference>
<dbReference type="EMBL" id="JAEINH010000001">
    <property type="protein sequence ID" value="MBI9113582.1"/>
    <property type="molecule type" value="Genomic_DNA"/>
</dbReference>
<dbReference type="InterPro" id="IPR000073">
    <property type="entry name" value="AB_hydrolase_1"/>
</dbReference>
<dbReference type="RefSeq" id="WP_198732145.1">
    <property type="nucleotide sequence ID" value="NZ_JAEINH010000001.1"/>
</dbReference>
<sequence length="313" mass="33006">MLVQPAEPFGGLPLPDGVRCLSIRSTVGELTALCSPAATTRWGVAAEPRGTVLLVPGLGGSKEDFLPLMPLLSDLGWDTWSFSQRGQADSVAPRSSLSYRLDDFASDVVEVAHVISDGPVHLLGHSFGGLVARAAVLRSPDLFSDLTFLCSGPKCWTEEIREMALVVRESGSLGLWEASNPDLVGPGAPQLTPQEEFLRYRAGQTSSDGLLGIINVLVNAPDTTADLVRAGVRALVTHGAADDAWPQPWQELMARALGARYEIIPGAGHLPPEENPGDTAALLDDFWGETEELAAAAAAAAAAARPRNAVFAI</sequence>
<protein>
    <submittedName>
        <fullName evidence="2">Alpha/beta hydrolase</fullName>
    </submittedName>
</protein>
<dbReference type="AlphaFoldDB" id="A0A934I5J0"/>
<organism evidence="2 3">
    <name type="scientific">Sanguibacter suaedae</name>
    <dbReference type="NCBI Taxonomy" id="2795737"/>
    <lineage>
        <taxon>Bacteria</taxon>
        <taxon>Bacillati</taxon>
        <taxon>Actinomycetota</taxon>
        <taxon>Actinomycetes</taxon>
        <taxon>Micrococcales</taxon>
        <taxon>Sanguibacteraceae</taxon>
        <taxon>Sanguibacter</taxon>
    </lineage>
</organism>
<name>A0A934I5J0_9MICO</name>
<dbReference type="PANTHER" id="PTHR43433:SF5">
    <property type="entry name" value="AB HYDROLASE-1 DOMAIN-CONTAINING PROTEIN"/>
    <property type="match status" value="1"/>
</dbReference>
<evidence type="ECO:0000313" key="2">
    <source>
        <dbReference type="EMBL" id="MBI9113582.1"/>
    </source>
</evidence>
<dbReference type="SUPFAM" id="SSF53474">
    <property type="entry name" value="alpha/beta-Hydrolases"/>
    <property type="match status" value="1"/>
</dbReference>
<dbReference type="PANTHER" id="PTHR43433">
    <property type="entry name" value="HYDROLASE, ALPHA/BETA FOLD FAMILY PROTEIN"/>
    <property type="match status" value="1"/>
</dbReference>
<reference evidence="2" key="1">
    <citation type="submission" date="2020-12" db="EMBL/GenBank/DDBJ databases">
        <title>Sanguibacter suaedae sp. nov., isolated from Suaeda aralocaspica.</title>
        <authorList>
            <person name="Ma Q."/>
        </authorList>
    </citation>
    <scope>NUCLEOTIDE SEQUENCE</scope>
    <source>
        <strain evidence="2">YZGR15</strain>
    </source>
</reference>
<evidence type="ECO:0000313" key="3">
    <source>
        <dbReference type="Proteomes" id="UP000602087"/>
    </source>
</evidence>
<dbReference type="GO" id="GO:0004806">
    <property type="term" value="F:triacylglycerol lipase activity"/>
    <property type="evidence" value="ECO:0007669"/>
    <property type="project" value="TreeGrafter"/>
</dbReference>
<keyword evidence="3" id="KW-1185">Reference proteome</keyword>
<gene>
    <name evidence="2" type="ORF">JAV76_00980</name>
</gene>
<proteinExistence type="predicted"/>
<accession>A0A934I5J0</accession>
<dbReference type="GO" id="GO:0046503">
    <property type="term" value="P:glycerolipid catabolic process"/>
    <property type="evidence" value="ECO:0007669"/>
    <property type="project" value="TreeGrafter"/>
</dbReference>
<dbReference type="Pfam" id="PF12697">
    <property type="entry name" value="Abhydrolase_6"/>
    <property type="match status" value="1"/>
</dbReference>
<keyword evidence="2" id="KW-0378">Hydrolase</keyword>
<dbReference type="InterPro" id="IPR050471">
    <property type="entry name" value="AB_hydrolase"/>
</dbReference>